<dbReference type="Proteomes" id="UP001651158">
    <property type="component" value="Unassembled WGS sequence"/>
</dbReference>
<sequence length="264" mass="29934">MREVGIKCPSITAFSPCMERVNCLQCLQECEVFSAPLNGIQKCRRVECSSSVLFGEDSFHGWLSGVIHFSGLEGTINCLKWLQNRSSLLEVTAFRILLKELCCSSKRIASKVEWKKQQSDEGFYSSSDLRSTDDPYSFRVVSMQLFYEVYQHQGTSEARSFHDNGRLVLILERVPSFVLELFTVRRSSSLASAYRFLGTELLPLGMTRHFMVSYRGESSITPYRQGHGIGLAWRHPTGGRSQWRFSSFIRSAAVTCGKSHQVAR</sequence>
<reference evidence="1 2" key="1">
    <citation type="journal article" date="2022" name="Front. Cell. Infect. Microbiol.">
        <title>The Genomes of Two Strains of Taenia crassiceps the Animal Model for the Study of Human Cysticercosis.</title>
        <authorList>
            <person name="Bobes R.J."/>
            <person name="Estrada K."/>
            <person name="Rios-Valencia D.G."/>
            <person name="Calderon-Gallegos A."/>
            <person name="de la Torre P."/>
            <person name="Carrero J.C."/>
            <person name="Sanchez-Flores A."/>
            <person name="Laclette J.P."/>
        </authorList>
    </citation>
    <scope>NUCLEOTIDE SEQUENCE [LARGE SCALE GENOMIC DNA]</scope>
    <source>
        <strain evidence="1">WFUcys</strain>
    </source>
</reference>
<proteinExistence type="predicted"/>
<protein>
    <submittedName>
        <fullName evidence="1">Uncharacterized protein</fullName>
    </submittedName>
</protein>
<comment type="caution">
    <text evidence="1">The sequence shown here is derived from an EMBL/GenBank/DDBJ whole genome shotgun (WGS) entry which is preliminary data.</text>
</comment>
<evidence type="ECO:0000313" key="2">
    <source>
        <dbReference type="Proteomes" id="UP001651158"/>
    </source>
</evidence>
<keyword evidence="2" id="KW-1185">Reference proteome</keyword>
<evidence type="ECO:0000313" key="1">
    <source>
        <dbReference type="EMBL" id="KAL5105727.1"/>
    </source>
</evidence>
<gene>
    <name evidence="1" type="ORF">TcWFU_002989</name>
</gene>
<name>A0ABR4Q820_9CEST</name>
<accession>A0ABR4Q820</accession>
<dbReference type="EMBL" id="JAKROA010000007">
    <property type="protein sequence ID" value="KAL5105727.1"/>
    <property type="molecule type" value="Genomic_DNA"/>
</dbReference>
<organism evidence="1 2">
    <name type="scientific">Taenia crassiceps</name>
    <dbReference type="NCBI Taxonomy" id="6207"/>
    <lineage>
        <taxon>Eukaryota</taxon>
        <taxon>Metazoa</taxon>
        <taxon>Spiralia</taxon>
        <taxon>Lophotrochozoa</taxon>
        <taxon>Platyhelminthes</taxon>
        <taxon>Cestoda</taxon>
        <taxon>Eucestoda</taxon>
        <taxon>Cyclophyllidea</taxon>
        <taxon>Taeniidae</taxon>
        <taxon>Taenia</taxon>
    </lineage>
</organism>